<dbReference type="InterPro" id="IPR023393">
    <property type="entry name" value="START-like_dom_sf"/>
</dbReference>
<dbReference type="RefSeq" id="WP_041132940.1">
    <property type="nucleotide sequence ID" value="NZ_CP010407.1"/>
</dbReference>
<dbReference type="STRING" id="362257.SVTN_36715"/>
<dbReference type="CDD" id="cd07812">
    <property type="entry name" value="SRPBCC"/>
    <property type="match status" value="1"/>
</dbReference>
<accession>A0A0B5IKV3</accession>
<gene>
    <name evidence="1" type="ORF">SVTN_36715</name>
</gene>
<dbReference type="SUPFAM" id="SSF55961">
    <property type="entry name" value="Bet v1-like"/>
    <property type="match status" value="1"/>
</dbReference>
<reference evidence="1 2" key="1">
    <citation type="submission" date="2014-12" db="EMBL/GenBank/DDBJ databases">
        <title>Complete genome sequence of Streptomyces vietnamensis strain GIMV4.0001, a genetic manipulable producer of the benzoisochromanequinone antibiotic granaticin.</title>
        <authorList>
            <person name="Deng M.R."/>
            <person name="Guo J."/>
            <person name="Ma L.Y."/>
            <person name="Feng G.D."/>
            <person name="Mo C.Y."/>
            <person name="Zhu H.H."/>
        </authorList>
    </citation>
    <scope>NUCLEOTIDE SEQUENCE [LARGE SCALE GENOMIC DNA]</scope>
    <source>
        <strain evidence="2">GIMV4.0001</strain>
    </source>
</reference>
<organism evidence="1 2">
    <name type="scientific">Streptomyces vietnamensis</name>
    <dbReference type="NCBI Taxonomy" id="362257"/>
    <lineage>
        <taxon>Bacteria</taxon>
        <taxon>Bacillati</taxon>
        <taxon>Actinomycetota</taxon>
        <taxon>Actinomycetes</taxon>
        <taxon>Kitasatosporales</taxon>
        <taxon>Streptomycetaceae</taxon>
        <taxon>Streptomyces</taxon>
    </lineage>
</organism>
<evidence type="ECO:0000313" key="1">
    <source>
        <dbReference type="EMBL" id="AJF69019.1"/>
    </source>
</evidence>
<dbReference type="InterPro" id="IPR019587">
    <property type="entry name" value="Polyketide_cyclase/dehydratase"/>
</dbReference>
<dbReference type="KEGG" id="svt:SVTN_36715"/>
<dbReference type="AlphaFoldDB" id="A0A0B5IKV3"/>
<dbReference type="Gene3D" id="3.30.530.20">
    <property type="match status" value="1"/>
</dbReference>
<dbReference type="EMBL" id="CP010407">
    <property type="protein sequence ID" value="AJF69019.1"/>
    <property type="molecule type" value="Genomic_DNA"/>
</dbReference>
<proteinExistence type="predicted"/>
<dbReference type="Proteomes" id="UP000031774">
    <property type="component" value="Chromosome"/>
</dbReference>
<dbReference type="HOGENOM" id="CLU_124276_0_0_11"/>
<protein>
    <submittedName>
        <fullName evidence="1">Polyketide cyclase</fullName>
    </submittedName>
</protein>
<sequence>MAQWHRLMHATPQEVWSVLSDPRQYGRWVVGAHRSWPQGGGWPAEGAELGYALRVGPWTYRGSTVSRRCEPPHRLELEAKSGVGSARIAFRIDPWGEDTLVVMDEHPLAGPAAGWHNAVVDALLRWRHRSVLARLSEVVESAAKAEARAHA</sequence>
<dbReference type="Pfam" id="PF10604">
    <property type="entry name" value="Polyketide_cyc2"/>
    <property type="match status" value="1"/>
</dbReference>
<evidence type="ECO:0000313" key="2">
    <source>
        <dbReference type="Proteomes" id="UP000031774"/>
    </source>
</evidence>
<name>A0A0B5IKV3_9ACTN</name>
<keyword evidence="2" id="KW-1185">Reference proteome</keyword>